<evidence type="ECO:0000256" key="4">
    <source>
        <dbReference type="ARBA" id="ARBA00022989"/>
    </source>
</evidence>
<reference evidence="7 8" key="2">
    <citation type="submission" date="2018-10" db="EMBL/GenBank/DDBJ databases">
        <authorList>
            <consortium name="Pathogen Informatics"/>
        </authorList>
    </citation>
    <scope>NUCLEOTIDE SEQUENCE [LARGE SCALE GENOMIC DNA]</scope>
</reference>
<feature type="transmembrane region" description="Helical" evidence="6">
    <location>
        <begin position="71"/>
        <end position="90"/>
    </location>
</feature>
<dbReference type="EMBL" id="UXUI01009492">
    <property type="protein sequence ID" value="VDD93827.1"/>
    <property type="molecule type" value="Genomic_DNA"/>
</dbReference>
<evidence type="ECO:0000256" key="5">
    <source>
        <dbReference type="ARBA" id="ARBA00023136"/>
    </source>
</evidence>
<dbReference type="WBParaSite" id="EVEC_0000913701-mRNA-1">
    <property type="protein sequence ID" value="EVEC_0000913701-mRNA-1"/>
    <property type="gene ID" value="EVEC_0000913701"/>
</dbReference>
<accession>A0A0N4VEM1</accession>
<dbReference type="AlphaFoldDB" id="A0A0N4VEM1"/>
<evidence type="ECO:0000313" key="7">
    <source>
        <dbReference type="EMBL" id="VDD93827.1"/>
    </source>
</evidence>
<keyword evidence="5 6" id="KW-0472">Membrane</keyword>
<dbReference type="PANTHER" id="PTHR16119">
    <property type="entry name" value="TRANSMEMBRANE PROTEIN 144"/>
    <property type="match status" value="1"/>
</dbReference>
<comment type="subcellular location">
    <subcellularLocation>
        <location evidence="1">Membrane</location>
        <topology evidence="1">Multi-pass membrane protein</topology>
    </subcellularLocation>
</comment>
<organism evidence="9">
    <name type="scientific">Enterobius vermicularis</name>
    <name type="common">Human pinworm</name>
    <dbReference type="NCBI Taxonomy" id="51028"/>
    <lineage>
        <taxon>Eukaryota</taxon>
        <taxon>Metazoa</taxon>
        <taxon>Ecdysozoa</taxon>
        <taxon>Nematoda</taxon>
        <taxon>Chromadorea</taxon>
        <taxon>Rhabditida</taxon>
        <taxon>Spirurina</taxon>
        <taxon>Oxyuridomorpha</taxon>
        <taxon>Oxyuroidea</taxon>
        <taxon>Oxyuridae</taxon>
        <taxon>Enterobius</taxon>
    </lineage>
</organism>
<feature type="transmembrane region" description="Helical" evidence="6">
    <location>
        <begin position="216"/>
        <end position="233"/>
    </location>
</feature>
<dbReference type="InterPro" id="IPR037185">
    <property type="entry name" value="EmrE-like"/>
</dbReference>
<feature type="transmembrane region" description="Helical" evidence="6">
    <location>
        <begin position="12"/>
        <end position="34"/>
    </location>
</feature>
<sequence length="267" mass="29071">MFVPIKKYNAGDGFYVQWLMSISIVIVAFATWIWEGLPQFYPLAMVGDFHPSLGNATAVPIIRRLGMAMGILIWNTTNCLAGWAGGNFGLFGMTARPAANKLLNYVGLLFVIVGGIGLSLIAGIFYGCTFVPVIYIQDNVFGASQRGTPYVFSHSMGIFLTATALFFGYCVFKKNKPVINNQITLPAYIAGLLWIVAQTSFFIANENLSQTVSFPIITMIPGCVASLWSIFVFKEIRGARNLRLLGIAIAITLCGAMMVGLSKSLTF</sequence>
<feature type="transmembrane region" description="Helical" evidence="6">
    <location>
        <begin position="102"/>
        <end position="135"/>
    </location>
</feature>
<feature type="transmembrane region" description="Helical" evidence="6">
    <location>
        <begin position="155"/>
        <end position="172"/>
    </location>
</feature>
<evidence type="ECO:0000313" key="9">
    <source>
        <dbReference type="WBParaSite" id="EVEC_0000913701-mRNA-1"/>
    </source>
</evidence>
<dbReference type="SUPFAM" id="SSF103481">
    <property type="entry name" value="Multidrug resistance efflux transporter EmrE"/>
    <property type="match status" value="1"/>
</dbReference>
<dbReference type="GO" id="GO:0016020">
    <property type="term" value="C:membrane"/>
    <property type="evidence" value="ECO:0007669"/>
    <property type="project" value="UniProtKB-SubCell"/>
</dbReference>
<comment type="similarity">
    <text evidence="2">Belongs to the TMEM144 family.</text>
</comment>
<dbReference type="InterPro" id="IPR010651">
    <property type="entry name" value="Sugar_transport"/>
</dbReference>
<evidence type="ECO:0000256" key="3">
    <source>
        <dbReference type="ARBA" id="ARBA00022692"/>
    </source>
</evidence>
<feature type="transmembrane region" description="Helical" evidence="6">
    <location>
        <begin position="242"/>
        <end position="261"/>
    </location>
</feature>
<evidence type="ECO:0000256" key="2">
    <source>
        <dbReference type="ARBA" id="ARBA00005731"/>
    </source>
</evidence>
<evidence type="ECO:0000256" key="6">
    <source>
        <dbReference type="SAM" id="Phobius"/>
    </source>
</evidence>
<reference evidence="9" key="1">
    <citation type="submission" date="2017-02" db="UniProtKB">
        <authorList>
            <consortium name="WormBaseParasite"/>
        </authorList>
    </citation>
    <scope>IDENTIFICATION</scope>
</reference>
<dbReference type="Proteomes" id="UP000274131">
    <property type="component" value="Unassembled WGS sequence"/>
</dbReference>
<keyword evidence="4 6" id="KW-1133">Transmembrane helix</keyword>
<name>A0A0N4VEM1_ENTVE</name>
<keyword evidence="8" id="KW-1185">Reference proteome</keyword>
<proteinExistence type="inferred from homology"/>
<dbReference type="InterPro" id="IPR012435">
    <property type="entry name" value="TMEM144"/>
</dbReference>
<evidence type="ECO:0000313" key="8">
    <source>
        <dbReference type="Proteomes" id="UP000274131"/>
    </source>
</evidence>
<evidence type="ECO:0000256" key="1">
    <source>
        <dbReference type="ARBA" id="ARBA00004141"/>
    </source>
</evidence>
<protein>
    <submittedName>
        <fullName evidence="9">Sugar transport protein</fullName>
    </submittedName>
</protein>
<dbReference type="OrthoDB" id="426527at2759"/>
<dbReference type="Pfam" id="PF07857">
    <property type="entry name" value="TMEM144"/>
    <property type="match status" value="2"/>
</dbReference>
<dbReference type="GO" id="GO:0015144">
    <property type="term" value="F:carbohydrate transmembrane transporter activity"/>
    <property type="evidence" value="ECO:0007669"/>
    <property type="project" value="InterPro"/>
</dbReference>
<dbReference type="PANTHER" id="PTHR16119:SF17">
    <property type="entry name" value="TRANSMEMBRANE PROTEIN 144"/>
    <property type="match status" value="1"/>
</dbReference>
<keyword evidence="3 6" id="KW-0812">Transmembrane</keyword>
<feature type="transmembrane region" description="Helical" evidence="6">
    <location>
        <begin position="184"/>
        <end position="204"/>
    </location>
</feature>
<gene>
    <name evidence="7" type="ORF">EVEC_LOCUS8578</name>
</gene>